<dbReference type="NCBIfam" id="TIGR01852">
    <property type="entry name" value="lipid_A_lpxA"/>
    <property type="match status" value="1"/>
</dbReference>
<evidence type="ECO:0000259" key="8">
    <source>
        <dbReference type="Pfam" id="PF13720"/>
    </source>
</evidence>
<dbReference type="NCBIfam" id="NF003657">
    <property type="entry name" value="PRK05289.1"/>
    <property type="match status" value="1"/>
</dbReference>
<dbReference type="SUPFAM" id="SSF51161">
    <property type="entry name" value="Trimeric LpxA-like enzymes"/>
    <property type="match status" value="1"/>
</dbReference>
<dbReference type="RefSeq" id="WP_146371751.1">
    <property type="nucleotide sequence ID" value="NZ_SJPP01000001.1"/>
</dbReference>
<reference evidence="9 10" key="1">
    <citation type="submission" date="2019-02" db="EMBL/GenBank/DDBJ databases">
        <title>Deep-cultivation of Planctomycetes and their phenomic and genomic characterization uncovers novel biology.</title>
        <authorList>
            <person name="Wiegand S."/>
            <person name="Jogler M."/>
            <person name="Boedeker C."/>
            <person name="Pinto D."/>
            <person name="Vollmers J."/>
            <person name="Rivas-Marin E."/>
            <person name="Kohn T."/>
            <person name="Peeters S.H."/>
            <person name="Heuer A."/>
            <person name="Rast P."/>
            <person name="Oberbeckmann S."/>
            <person name="Bunk B."/>
            <person name="Jeske O."/>
            <person name="Meyerdierks A."/>
            <person name="Storesund J.E."/>
            <person name="Kallscheuer N."/>
            <person name="Luecker S."/>
            <person name="Lage O.M."/>
            <person name="Pohl T."/>
            <person name="Merkel B.J."/>
            <person name="Hornburger P."/>
            <person name="Mueller R.-W."/>
            <person name="Bruemmer F."/>
            <person name="Labrenz M."/>
            <person name="Spormann A.M."/>
            <person name="Op Den Camp H."/>
            <person name="Overmann J."/>
            <person name="Amann R."/>
            <person name="Jetten M.S.M."/>
            <person name="Mascher T."/>
            <person name="Medema M.H."/>
            <person name="Devos D.P."/>
            <person name="Kaster A.-K."/>
            <person name="Ovreas L."/>
            <person name="Rohde M."/>
            <person name="Galperin M.Y."/>
            <person name="Jogler C."/>
        </authorList>
    </citation>
    <scope>NUCLEOTIDE SEQUENCE [LARGE SCALE GENOMIC DNA]</scope>
    <source>
        <strain evidence="9 10">CA54</strain>
    </source>
</reference>
<dbReference type="AlphaFoldDB" id="A0A5C6BQG3"/>
<keyword evidence="3" id="KW-0441">Lipid A biosynthesis</keyword>
<dbReference type="Proteomes" id="UP000320735">
    <property type="component" value="Unassembled WGS sequence"/>
</dbReference>
<dbReference type="EMBL" id="SJPP01000001">
    <property type="protein sequence ID" value="TWU14443.1"/>
    <property type="molecule type" value="Genomic_DNA"/>
</dbReference>
<dbReference type="CDD" id="cd03351">
    <property type="entry name" value="LbH_UDP-GlcNAc_AT"/>
    <property type="match status" value="1"/>
</dbReference>
<comment type="caution">
    <text evidence="9">The sequence shown here is derived from an EMBL/GenBank/DDBJ whole genome shotgun (WGS) entry which is preliminary data.</text>
</comment>
<dbReference type="InterPro" id="IPR010137">
    <property type="entry name" value="Lipid_A_LpxA"/>
</dbReference>
<evidence type="ECO:0000256" key="6">
    <source>
        <dbReference type="ARBA" id="ARBA00023098"/>
    </source>
</evidence>
<feature type="domain" description="UDP N-acetylglucosamine O-acyltransferase C-terminal" evidence="8">
    <location>
        <begin position="177"/>
        <end position="255"/>
    </location>
</feature>
<evidence type="ECO:0000256" key="7">
    <source>
        <dbReference type="ARBA" id="ARBA00023315"/>
    </source>
</evidence>
<keyword evidence="2" id="KW-0444">Lipid biosynthesis</keyword>
<keyword evidence="6" id="KW-0443">Lipid metabolism</keyword>
<evidence type="ECO:0000256" key="4">
    <source>
        <dbReference type="ARBA" id="ARBA00022679"/>
    </source>
</evidence>
<dbReference type="InterPro" id="IPR018357">
    <property type="entry name" value="Hexapep_transf_CS"/>
</dbReference>
<dbReference type="GO" id="GO:0008780">
    <property type="term" value="F:acyl-[acyl-carrier-protein]-UDP-N-acetylglucosamine O-acyltransferase activity"/>
    <property type="evidence" value="ECO:0007669"/>
    <property type="project" value="UniProtKB-EC"/>
</dbReference>
<dbReference type="InterPro" id="IPR029098">
    <property type="entry name" value="Acetyltransf_C"/>
</dbReference>
<dbReference type="PANTHER" id="PTHR43480">
    <property type="entry name" value="ACYL-[ACYL-CARRIER-PROTEIN]--UDP-N-ACETYLGLUCOSAMINE O-ACYLTRANSFERASE"/>
    <property type="match status" value="1"/>
</dbReference>
<sequence length="271" mass="29050">MSTQISAMASVDPQAIIGADVQIGPFCVIGAGVQIGDRTKLISHVAIQGPATIGADNCFHPTAVIGGDPQDLSFSGTETRLEIGNGNTFREGVTVNRGAEKEEGVTRIGNNNMLMANSHVAHNCRIANNVILVNGVLLGGHVQVQDNVIISGNSVVHHFSTLGTLCFVSGLSRVPHDVPPYMMWAGGDDSRVRTINIVGMQRRGISNETIRIIKKVQRLIYRDCKKVDFVAETLHELIGDDWPAEVTNLMDFLGHGGGGRQGRRLEVPKAA</sequence>
<keyword evidence="4 9" id="KW-0808">Transferase</keyword>
<evidence type="ECO:0000256" key="2">
    <source>
        <dbReference type="ARBA" id="ARBA00022516"/>
    </source>
</evidence>
<keyword evidence="7 9" id="KW-0012">Acyltransferase</keyword>
<accession>A0A5C6BQG3</accession>
<proteinExistence type="predicted"/>
<organism evidence="9 10">
    <name type="scientific">Symmachiella macrocystis</name>
    <dbReference type="NCBI Taxonomy" id="2527985"/>
    <lineage>
        <taxon>Bacteria</taxon>
        <taxon>Pseudomonadati</taxon>
        <taxon>Planctomycetota</taxon>
        <taxon>Planctomycetia</taxon>
        <taxon>Planctomycetales</taxon>
        <taxon>Planctomycetaceae</taxon>
        <taxon>Symmachiella</taxon>
    </lineage>
</organism>
<dbReference type="Pfam" id="PF13720">
    <property type="entry name" value="Acetyltransf_11"/>
    <property type="match status" value="1"/>
</dbReference>
<dbReference type="GO" id="GO:0016020">
    <property type="term" value="C:membrane"/>
    <property type="evidence" value="ECO:0007669"/>
    <property type="project" value="GOC"/>
</dbReference>
<dbReference type="Gene3D" id="2.160.10.10">
    <property type="entry name" value="Hexapeptide repeat proteins"/>
    <property type="match status" value="1"/>
</dbReference>
<evidence type="ECO:0000313" key="10">
    <source>
        <dbReference type="Proteomes" id="UP000320735"/>
    </source>
</evidence>
<dbReference type="PROSITE" id="PS00101">
    <property type="entry name" value="HEXAPEP_TRANSFERASES"/>
    <property type="match status" value="1"/>
</dbReference>
<evidence type="ECO:0000256" key="1">
    <source>
        <dbReference type="ARBA" id="ARBA00022490"/>
    </source>
</evidence>
<dbReference type="PANTHER" id="PTHR43480:SF1">
    <property type="entry name" value="ACYL-[ACYL-CARRIER-PROTEIN]--UDP-N-ACETYLGLUCOSAMINE O-ACYLTRANSFERASE, MITOCHONDRIAL-RELATED"/>
    <property type="match status" value="1"/>
</dbReference>
<dbReference type="PIRSF" id="PIRSF000456">
    <property type="entry name" value="UDP-GlcNAc_acltr"/>
    <property type="match status" value="1"/>
</dbReference>
<evidence type="ECO:0000256" key="3">
    <source>
        <dbReference type="ARBA" id="ARBA00022556"/>
    </source>
</evidence>
<evidence type="ECO:0000313" key="9">
    <source>
        <dbReference type="EMBL" id="TWU14443.1"/>
    </source>
</evidence>
<keyword evidence="5" id="KW-0677">Repeat</keyword>
<evidence type="ECO:0000256" key="5">
    <source>
        <dbReference type="ARBA" id="ARBA00022737"/>
    </source>
</evidence>
<keyword evidence="1" id="KW-0963">Cytoplasm</keyword>
<dbReference type="EC" id="2.3.1.129" evidence="9"/>
<dbReference type="InterPro" id="IPR011004">
    <property type="entry name" value="Trimer_LpxA-like_sf"/>
</dbReference>
<dbReference type="Pfam" id="PF00132">
    <property type="entry name" value="Hexapep"/>
    <property type="match status" value="2"/>
</dbReference>
<dbReference type="InterPro" id="IPR037157">
    <property type="entry name" value="Acetyltransf_C_sf"/>
</dbReference>
<protein>
    <submittedName>
        <fullName evidence="9">Acyl-[acyl-carrier-protein]--UDP-N-acetylglucosamine O-acyltransferase</fullName>
        <ecNumber evidence="9">2.3.1.129</ecNumber>
    </submittedName>
</protein>
<keyword evidence="10" id="KW-1185">Reference proteome</keyword>
<dbReference type="OrthoDB" id="9807278at2"/>
<dbReference type="Gene3D" id="1.20.1180.10">
    <property type="entry name" value="Udp N-acetylglucosamine O-acyltransferase, C-terminal domain"/>
    <property type="match status" value="1"/>
</dbReference>
<dbReference type="GO" id="GO:0009245">
    <property type="term" value="P:lipid A biosynthetic process"/>
    <property type="evidence" value="ECO:0007669"/>
    <property type="project" value="UniProtKB-KW"/>
</dbReference>
<gene>
    <name evidence="9" type="primary">lpxA</name>
    <name evidence="9" type="ORF">CA54_32890</name>
</gene>
<name>A0A5C6BQG3_9PLAN</name>
<dbReference type="InterPro" id="IPR001451">
    <property type="entry name" value="Hexapep"/>
</dbReference>